<protein>
    <submittedName>
        <fullName evidence="2">Timeless</fullName>
    </submittedName>
</protein>
<feature type="compositionally biased region" description="Polar residues" evidence="1">
    <location>
        <begin position="1021"/>
        <end position="1031"/>
    </location>
</feature>
<feature type="region of interest" description="Disordered" evidence="1">
    <location>
        <begin position="390"/>
        <end position="410"/>
    </location>
</feature>
<feature type="compositionally biased region" description="Basic residues" evidence="1">
    <location>
        <begin position="855"/>
        <end position="864"/>
    </location>
</feature>
<dbReference type="GO" id="GO:0031298">
    <property type="term" value="C:replication fork protection complex"/>
    <property type="evidence" value="ECO:0007669"/>
    <property type="project" value="TreeGrafter"/>
</dbReference>
<evidence type="ECO:0000313" key="3">
    <source>
        <dbReference type="Proteomes" id="UP000230066"/>
    </source>
</evidence>
<dbReference type="Proteomes" id="UP000230066">
    <property type="component" value="Unassembled WGS sequence"/>
</dbReference>
<evidence type="ECO:0000313" key="2">
    <source>
        <dbReference type="EMBL" id="THD26470.1"/>
    </source>
</evidence>
<accession>A0A4E0S2V6</accession>
<dbReference type="GO" id="GO:0003677">
    <property type="term" value="F:DNA binding"/>
    <property type="evidence" value="ECO:0007669"/>
    <property type="project" value="TreeGrafter"/>
</dbReference>
<dbReference type="GO" id="GO:0043111">
    <property type="term" value="P:replication fork arrest"/>
    <property type="evidence" value="ECO:0007669"/>
    <property type="project" value="TreeGrafter"/>
</dbReference>
<feature type="region of interest" description="Disordered" evidence="1">
    <location>
        <begin position="961"/>
        <end position="1045"/>
    </location>
</feature>
<feature type="region of interest" description="Disordered" evidence="1">
    <location>
        <begin position="855"/>
        <end position="941"/>
    </location>
</feature>
<dbReference type="GO" id="GO:0006281">
    <property type="term" value="P:DNA repair"/>
    <property type="evidence" value="ECO:0007669"/>
    <property type="project" value="TreeGrafter"/>
</dbReference>
<evidence type="ECO:0000256" key="1">
    <source>
        <dbReference type="SAM" id="MobiDB-lite"/>
    </source>
</evidence>
<dbReference type="GO" id="GO:0000076">
    <property type="term" value="P:DNA replication checkpoint signaling"/>
    <property type="evidence" value="ECO:0007669"/>
    <property type="project" value="TreeGrafter"/>
</dbReference>
<feature type="compositionally biased region" description="Basic residues" evidence="1">
    <location>
        <begin position="333"/>
        <end position="351"/>
    </location>
</feature>
<feature type="compositionally biased region" description="Basic and acidic residues" evidence="1">
    <location>
        <begin position="893"/>
        <end position="905"/>
    </location>
</feature>
<keyword evidence="3" id="KW-1185">Reference proteome</keyword>
<reference evidence="2" key="1">
    <citation type="submission" date="2019-03" db="EMBL/GenBank/DDBJ databases">
        <title>Improved annotation for the trematode Fasciola hepatica.</title>
        <authorList>
            <person name="Choi Y.-J."/>
            <person name="Martin J."/>
            <person name="Mitreva M."/>
        </authorList>
    </citation>
    <scope>NUCLEOTIDE SEQUENCE [LARGE SCALE GENOMIC DNA]</scope>
</reference>
<dbReference type="InterPro" id="IPR044998">
    <property type="entry name" value="Timeless"/>
</dbReference>
<proteinExistence type="predicted"/>
<comment type="caution">
    <text evidence="2">The sequence shown here is derived from an EMBL/GenBank/DDBJ whole genome shotgun (WGS) entry which is preliminary data.</text>
</comment>
<name>A0A4E0S2V6_FASHE</name>
<feature type="region of interest" description="Disordered" evidence="1">
    <location>
        <begin position="333"/>
        <end position="359"/>
    </location>
</feature>
<dbReference type="PANTHER" id="PTHR22940">
    <property type="entry name" value="TIMEOUT/TIMELESS-2"/>
    <property type="match status" value="1"/>
</dbReference>
<feature type="compositionally biased region" description="Acidic residues" evidence="1">
    <location>
        <begin position="497"/>
        <end position="507"/>
    </location>
</feature>
<dbReference type="AlphaFoldDB" id="A0A4E0S2V6"/>
<gene>
    <name evidence="2" type="ORF">D915_002746</name>
</gene>
<feature type="compositionally biased region" description="Acidic residues" evidence="1">
    <location>
        <begin position="394"/>
        <end position="407"/>
    </location>
</feature>
<dbReference type="PANTHER" id="PTHR22940:SF4">
    <property type="entry name" value="PROTEIN TIMELESS HOMOLOG"/>
    <property type="match status" value="1"/>
</dbReference>
<feature type="compositionally biased region" description="Acidic residues" evidence="1">
    <location>
        <begin position="906"/>
        <end position="918"/>
    </location>
</feature>
<organism evidence="2 3">
    <name type="scientific">Fasciola hepatica</name>
    <name type="common">Liver fluke</name>
    <dbReference type="NCBI Taxonomy" id="6192"/>
    <lineage>
        <taxon>Eukaryota</taxon>
        <taxon>Metazoa</taxon>
        <taxon>Spiralia</taxon>
        <taxon>Lophotrochozoa</taxon>
        <taxon>Platyhelminthes</taxon>
        <taxon>Trematoda</taxon>
        <taxon>Digenea</taxon>
        <taxon>Plagiorchiida</taxon>
        <taxon>Echinostomata</taxon>
        <taxon>Echinostomatoidea</taxon>
        <taxon>Fasciolidae</taxon>
        <taxon>Fasciola</taxon>
    </lineage>
</organism>
<sequence>MDELAERQRAMEEADKRKFLFDRGSRQNRFGGTFELWNTASLSDRPLIYHHDVTQQAVTNQPPAETKSQGPVSELEGRLEMVDLDKDKRTFRKARNRKPVIDRPLHHRSILAIQLYLQRFCWNFLQFCYNPLMHAAKASLTRHATQENDETYYLWAVHFFLAFSRLYRFRSSLISETLNASTFHWIYDQVMHYREMLLSDKRGGGTNRRAIQASRRLELAVMAYQEFLVCLSRMIRVTDADRLPDPELEETPEIVEERLRIQANAAENIMANVFYVSEYQDVYPILLRDFNEAVQSREYLRKLIEGAHLFISMLSDRTKSGTKTMFVRRKRVVRRAHRKRRTNVSKTGRKKKDQDAAEEEDNEVRMLRIEYQWKHQLLPELVRILENPNIDQTGTEDDNQSSESDDQEASRLFDAVSGGSEAKQLRSAIHRVQANLYAGRAAVAFRLARRMWRLWPEVAPVAVDENDPVLNDELIVRLPPASVPILSALRQIHITELQEEDEEEDEHATDGGKSDSDEDAEVDDDLYNEELGVAGSDEEGVLVTLEKEVQMDLTSFVLKFANPKIVQALTSSLAEFATNPSSTNLAIVHLIHRLAVKHKMIGSFFQLRLFYVFQQFLHNKTLAKSSEFKELANLVKYTLRKFFSALENNSGLFIEVLFPKNVREGFEVSQGYGTFEDSKKTSQWNSELDEELIKLFEAYRNDPVPQGLDLVDVISQQLSDQTKTRRQILARLICLDIITSAKQLKQITVRDKRPKRSVRRMNEDDSAEWTEEEVMRLRSAVDEHQGSKTLLSDVMDSLTVDRDLVVKSKNDLAESGDLEAATQVIVPPLRSRRVVAAKLLELGFVAGREELGRQSRGRNHRLNSARRGALNVDLDASSLGRPPAAKRRKQKRKDSTSEEELHFPDDDIDMGGDSDSEVDMDRTNAETGSEDPPSADEADKNDLTIRTLKLDDSNLPVRHRVQFSDSESDSEAEKPLTIVTGHGNDPAESEEQLSEVTTGSLPAVNTRHRLDSELSEDEQSGSHLNTTSNKQSLKRRLVVSSDSDE</sequence>
<dbReference type="Pfam" id="PF26019">
    <property type="entry name" value="HTH_TIMELESS"/>
    <property type="match status" value="1"/>
</dbReference>
<dbReference type="EMBL" id="JXXN02000730">
    <property type="protein sequence ID" value="THD26470.1"/>
    <property type="molecule type" value="Genomic_DNA"/>
</dbReference>
<feature type="region of interest" description="Disordered" evidence="1">
    <location>
        <begin position="497"/>
        <end position="521"/>
    </location>
</feature>